<dbReference type="Proteomes" id="UP001500433">
    <property type="component" value="Unassembled WGS sequence"/>
</dbReference>
<organism evidence="1 2">
    <name type="scientific">Flaviramulus aquimarinus</name>
    <dbReference type="NCBI Taxonomy" id="1170456"/>
    <lineage>
        <taxon>Bacteria</taxon>
        <taxon>Pseudomonadati</taxon>
        <taxon>Bacteroidota</taxon>
        <taxon>Flavobacteriia</taxon>
        <taxon>Flavobacteriales</taxon>
        <taxon>Flavobacteriaceae</taxon>
        <taxon>Flaviramulus</taxon>
    </lineage>
</organism>
<proteinExistence type="predicted"/>
<sequence>MMLCSIIRFPKSEDSGSFTYIFSGTAIFKFESNDSMINNFNCKYNSNTIIFENKAIIFIDIQSINTMITSKRLRNYLNLNE</sequence>
<comment type="caution">
    <text evidence="1">The sequence shown here is derived from an EMBL/GenBank/DDBJ whole genome shotgun (WGS) entry which is preliminary data.</text>
</comment>
<evidence type="ECO:0000313" key="1">
    <source>
        <dbReference type="EMBL" id="GAA4885080.1"/>
    </source>
</evidence>
<accession>A0ABP9EST2</accession>
<protein>
    <submittedName>
        <fullName evidence="1">Uncharacterized protein</fullName>
    </submittedName>
</protein>
<dbReference type="EMBL" id="BAABJH010000001">
    <property type="protein sequence ID" value="GAA4885080.1"/>
    <property type="molecule type" value="Genomic_DNA"/>
</dbReference>
<evidence type="ECO:0000313" key="2">
    <source>
        <dbReference type="Proteomes" id="UP001500433"/>
    </source>
</evidence>
<keyword evidence="2" id="KW-1185">Reference proteome</keyword>
<gene>
    <name evidence="1" type="ORF">GCM10023311_04540</name>
</gene>
<name>A0ABP9EST2_9FLAO</name>
<reference evidence="2" key="1">
    <citation type="journal article" date="2019" name="Int. J. Syst. Evol. Microbiol.">
        <title>The Global Catalogue of Microorganisms (GCM) 10K type strain sequencing project: providing services to taxonomists for standard genome sequencing and annotation.</title>
        <authorList>
            <consortium name="The Broad Institute Genomics Platform"/>
            <consortium name="The Broad Institute Genome Sequencing Center for Infectious Disease"/>
            <person name="Wu L."/>
            <person name="Ma J."/>
        </authorList>
    </citation>
    <scope>NUCLEOTIDE SEQUENCE [LARGE SCALE GENOMIC DNA]</scope>
    <source>
        <strain evidence="2">JCM 18274</strain>
    </source>
</reference>